<dbReference type="PANTHER" id="PTHR34235:SF4">
    <property type="entry name" value="SLR0291 PROTEIN"/>
    <property type="match status" value="1"/>
</dbReference>
<dbReference type="AlphaFoldDB" id="A0AAW9PVY3"/>
<dbReference type="InterPro" id="IPR002636">
    <property type="entry name" value="DUF29"/>
</dbReference>
<dbReference type="Pfam" id="PF01724">
    <property type="entry name" value="DUF29"/>
    <property type="match status" value="1"/>
</dbReference>
<protein>
    <submittedName>
        <fullName evidence="1">DUF29 domain-containing protein</fullName>
    </submittedName>
</protein>
<comment type="caution">
    <text evidence="1">The sequence shown here is derived from an EMBL/GenBank/DDBJ whole genome shotgun (WGS) entry which is preliminary data.</text>
</comment>
<dbReference type="RefSeq" id="WP_330483551.1">
    <property type="nucleotide sequence ID" value="NZ_JAZBJZ010000033.1"/>
</dbReference>
<dbReference type="Proteomes" id="UP001333818">
    <property type="component" value="Unassembled WGS sequence"/>
</dbReference>
<dbReference type="EMBL" id="JAZBJZ010000033">
    <property type="protein sequence ID" value="MEE3717122.1"/>
    <property type="molecule type" value="Genomic_DNA"/>
</dbReference>
<dbReference type="PANTHER" id="PTHR34235">
    <property type="entry name" value="SLR1203 PROTEIN-RELATED"/>
    <property type="match status" value="1"/>
</dbReference>
<name>A0AAW9PVY3_9CYAN</name>
<proteinExistence type="predicted"/>
<gene>
    <name evidence="1" type="ORF">V2H45_10230</name>
</gene>
<reference evidence="1" key="1">
    <citation type="submission" date="2024-01" db="EMBL/GenBank/DDBJ databases">
        <title>Bank of Algae and Cyanobacteria of the Azores (BACA) strain genomes.</title>
        <authorList>
            <person name="Luz R."/>
            <person name="Cordeiro R."/>
            <person name="Fonseca A."/>
            <person name="Goncalves V."/>
        </authorList>
    </citation>
    <scope>NUCLEOTIDE SEQUENCE</scope>
    <source>
        <strain evidence="1">BACA0141</strain>
    </source>
</reference>
<organism evidence="1 2">
    <name type="scientific">Tumidithrix elongata BACA0141</name>
    <dbReference type="NCBI Taxonomy" id="2716417"/>
    <lineage>
        <taxon>Bacteria</taxon>
        <taxon>Bacillati</taxon>
        <taxon>Cyanobacteriota</taxon>
        <taxon>Cyanophyceae</taxon>
        <taxon>Pseudanabaenales</taxon>
        <taxon>Pseudanabaenaceae</taxon>
        <taxon>Tumidithrix</taxon>
        <taxon>Tumidithrix elongata</taxon>
    </lineage>
</organism>
<dbReference type="Gene3D" id="1.20.1220.20">
    <property type="entry name" value="Uncharcterised protein PF01724"/>
    <property type="match status" value="1"/>
</dbReference>
<evidence type="ECO:0000313" key="1">
    <source>
        <dbReference type="EMBL" id="MEE3717122.1"/>
    </source>
</evidence>
<accession>A0AAW9PVY3</accession>
<sequence length="151" mass="18030">MTSTVIAPSLYDRDFSLWVEDVAARLKARDFELLDIENLIEEIESLGRTERHELKNRLDVLLSHILKRVYVPIQNDRNGWERTIREQRKQIKRRLADSPSLKNYLPEIFDEILEDVIAELREDYPQVQFPDTWQFSRDVDAILSEAFWENI</sequence>
<keyword evidence="2" id="KW-1185">Reference proteome</keyword>
<evidence type="ECO:0000313" key="2">
    <source>
        <dbReference type="Proteomes" id="UP001333818"/>
    </source>
</evidence>